<name>A0ABR2MQD5_9ASPA</name>
<proteinExistence type="predicted"/>
<comment type="caution">
    <text evidence="1">The sequence shown here is derived from an EMBL/GenBank/DDBJ whole genome shotgun (WGS) entry which is preliminary data.</text>
</comment>
<dbReference type="Proteomes" id="UP001412067">
    <property type="component" value="Unassembled WGS sequence"/>
</dbReference>
<accession>A0ABR2MQD5</accession>
<evidence type="ECO:0000313" key="1">
    <source>
        <dbReference type="EMBL" id="KAK8966417.1"/>
    </source>
</evidence>
<gene>
    <name evidence="1" type="ORF">KSP40_PGU014486</name>
</gene>
<dbReference type="EMBL" id="JBBWWR010000005">
    <property type="protein sequence ID" value="KAK8966417.1"/>
    <property type="molecule type" value="Genomic_DNA"/>
</dbReference>
<keyword evidence="2" id="KW-1185">Reference proteome</keyword>
<evidence type="ECO:0008006" key="3">
    <source>
        <dbReference type="Google" id="ProtNLM"/>
    </source>
</evidence>
<reference evidence="1 2" key="1">
    <citation type="journal article" date="2022" name="Nat. Plants">
        <title>Genomes of leafy and leafless Platanthera orchids illuminate the evolution of mycoheterotrophy.</title>
        <authorList>
            <person name="Li M.H."/>
            <person name="Liu K.W."/>
            <person name="Li Z."/>
            <person name="Lu H.C."/>
            <person name="Ye Q.L."/>
            <person name="Zhang D."/>
            <person name="Wang J.Y."/>
            <person name="Li Y.F."/>
            <person name="Zhong Z.M."/>
            <person name="Liu X."/>
            <person name="Yu X."/>
            <person name="Liu D.K."/>
            <person name="Tu X.D."/>
            <person name="Liu B."/>
            <person name="Hao Y."/>
            <person name="Liao X.Y."/>
            <person name="Jiang Y.T."/>
            <person name="Sun W.H."/>
            <person name="Chen J."/>
            <person name="Chen Y.Q."/>
            <person name="Ai Y."/>
            <person name="Zhai J.W."/>
            <person name="Wu S.S."/>
            <person name="Zhou Z."/>
            <person name="Hsiao Y.Y."/>
            <person name="Wu W.L."/>
            <person name="Chen Y.Y."/>
            <person name="Lin Y.F."/>
            <person name="Hsu J.L."/>
            <person name="Li C.Y."/>
            <person name="Wang Z.W."/>
            <person name="Zhao X."/>
            <person name="Zhong W.Y."/>
            <person name="Ma X.K."/>
            <person name="Ma L."/>
            <person name="Huang J."/>
            <person name="Chen G.Z."/>
            <person name="Huang M.Z."/>
            <person name="Huang L."/>
            <person name="Peng D.H."/>
            <person name="Luo Y.B."/>
            <person name="Zou S.Q."/>
            <person name="Chen S.P."/>
            <person name="Lan S."/>
            <person name="Tsai W.C."/>
            <person name="Van de Peer Y."/>
            <person name="Liu Z.J."/>
        </authorList>
    </citation>
    <scope>NUCLEOTIDE SEQUENCE [LARGE SCALE GENOMIC DNA]</scope>
    <source>
        <strain evidence="1">Lor288</strain>
    </source>
</reference>
<evidence type="ECO:0000313" key="2">
    <source>
        <dbReference type="Proteomes" id="UP001412067"/>
    </source>
</evidence>
<organism evidence="1 2">
    <name type="scientific">Platanthera guangdongensis</name>
    <dbReference type="NCBI Taxonomy" id="2320717"/>
    <lineage>
        <taxon>Eukaryota</taxon>
        <taxon>Viridiplantae</taxon>
        <taxon>Streptophyta</taxon>
        <taxon>Embryophyta</taxon>
        <taxon>Tracheophyta</taxon>
        <taxon>Spermatophyta</taxon>
        <taxon>Magnoliopsida</taxon>
        <taxon>Liliopsida</taxon>
        <taxon>Asparagales</taxon>
        <taxon>Orchidaceae</taxon>
        <taxon>Orchidoideae</taxon>
        <taxon>Orchideae</taxon>
        <taxon>Orchidinae</taxon>
        <taxon>Platanthera</taxon>
    </lineage>
</organism>
<sequence>MEWTTVHHLDLRHVVRGLKPLQPHAAVFHPTQAIIVVAIRLSEAQKLQAISHVSLVISSCLPALSRILICNQVAHVLEGLSFSHSLCILQNDDIYNIRIDSWTRTYNWLNSRIPAPYESSPHLRSLSCTEKLHRSKVLSQKAPIITWSLREALRSRKLWKVPSSISCD</sequence>
<protein>
    <recommendedName>
        <fullName evidence="3">Maturase</fullName>
    </recommendedName>
</protein>